<dbReference type="AlphaFoldDB" id="A0A0F9JNR9"/>
<protein>
    <submittedName>
        <fullName evidence="1">Uncharacterized protein</fullName>
    </submittedName>
</protein>
<sequence>MQHRPLHRSFPCFDSLYRAKFRADRNNFVTSGLLPRLLLAAIRGMQGMEQRSEAVCRAVPSHLHPLRLLHPCLFLLTVERHLCAVQVAEAVGLCLTAARHSYRENPPPTPEIVDPGTAPGGTEAVRHAATVWIIKNQFGRRNLTLYQRAELALKLKPLISPGQGARTELRQNSDKVDTKRDVARAAGVSHDTIARAEYLRRYADEPTKAKFRTGQTSIIDERSPVEKAGLHFPFRRSACVA</sequence>
<evidence type="ECO:0000313" key="1">
    <source>
        <dbReference type="EMBL" id="KKM07296.1"/>
    </source>
</evidence>
<comment type="caution">
    <text evidence="1">The sequence shown here is derived from an EMBL/GenBank/DDBJ whole genome shotgun (WGS) entry which is preliminary data.</text>
</comment>
<dbReference type="EMBL" id="LAZR01015807">
    <property type="protein sequence ID" value="KKM07296.1"/>
    <property type="molecule type" value="Genomic_DNA"/>
</dbReference>
<accession>A0A0F9JNR9</accession>
<organism evidence="1">
    <name type="scientific">marine sediment metagenome</name>
    <dbReference type="NCBI Taxonomy" id="412755"/>
    <lineage>
        <taxon>unclassified sequences</taxon>
        <taxon>metagenomes</taxon>
        <taxon>ecological metagenomes</taxon>
    </lineage>
</organism>
<gene>
    <name evidence="1" type="ORF">LCGC14_1735380</name>
</gene>
<proteinExistence type="predicted"/>
<name>A0A0F9JNR9_9ZZZZ</name>
<reference evidence="1" key="1">
    <citation type="journal article" date="2015" name="Nature">
        <title>Complex archaea that bridge the gap between prokaryotes and eukaryotes.</title>
        <authorList>
            <person name="Spang A."/>
            <person name="Saw J.H."/>
            <person name="Jorgensen S.L."/>
            <person name="Zaremba-Niedzwiedzka K."/>
            <person name="Martijn J."/>
            <person name="Lind A.E."/>
            <person name="van Eijk R."/>
            <person name="Schleper C."/>
            <person name="Guy L."/>
            <person name="Ettema T.J."/>
        </authorList>
    </citation>
    <scope>NUCLEOTIDE SEQUENCE</scope>
</reference>